<reference evidence="1" key="1">
    <citation type="journal article" date="2014" name="Front. Microbiol.">
        <title>High frequency of phylogenetically diverse reductive dehalogenase-homologous genes in deep subseafloor sedimentary metagenomes.</title>
        <authorList>
            <person name="Kawai M."/>
            <person name="Futagami T."/>
            <person name="Toyoda A."/>
            <person name="Takaki Y."/>
            <person name="Nishi S."/>
            <person name="Hori S."/>
            <person name="Arai W."/>
            <person name="Tsubouchi T."/>
            <person name="Morono Y."/>
            <person name="Uchiyama I."/>
            <person name="Ito T."/>
            <person name="Fujiyama A."/>
            <person name="Inagaki F."/>
            <person name="Takami H."/>
        </authorList>
    </citation>
    <scope>NUCLEOTIDE SEQUENCE</scope>
    <source>
        <strain evidence="1">Expedition CK06-06</strain>
    </source>
</reference>
<accession>X1KX62</accession>
<feature type="non-terminal residue" evidence="1">
    <location>
        <position position="80"/>
    </location>
</feature>
<gene>
    <name evidence="1" type="ORF">S03H2_71830</name>
</gene>
<dbReference type="EMBL" id="BARU01048259">
    <property type="protein sequence ID" value="GAH94759.1"/>
    <property type="molecule type" value="Genomic_DNA"/>
</dbReference>
<comment type="caution">
    <text evidence="1">The sequence shown here is derived from an EMBL/GenBank/DDBJ whole genome shotgun (WGS) entry which is preliminary data.</text>
</comment>
<dbReference type="AlphaFoldDB" id="X1KX62"/>
<protein>
    <submittedName>
        <fullName evidence="1">Uncharacterized protein</fullName>
    </submittedName>
</protein>
<feature type="non-terminal residue" evidence="1">
    <location>
        <position position="1"/>
    </location>
</feature>
<evidence type="ECO:0000313" key="1">
    <source>
        <dbReference type="EMBL" id="GAH94759.1"/>
    </source>
</evidence>
<proteinExistence type="predicted"/>
<sequence>PVFALKREIIKESNLNPSGYKILLEILAKGNYKKVAEVPLIFKERKTGKSKLNLREEINYLRHLYKLSKSEKEISRFLKF</sequence>
<organism evidence="1">
    <name type="scientific">marine sediment metagenome</name>
    <dbReference type="NCBI Taxonomy" id="412755"/>
    <lineage>
        <taxon>unclassified sequences</taxon>
        <taxon>metagenomes</taxon>
        <taxon>ecological metagenomes</taxon>
    </lineage>
</organism>
<name>X1KX62_9ZZZZ</name>